<evidence type="ECO:0000256" key="4">
    <source>
        <dbReference type="ARBA" id="ARBA00023186"/>
    </source>
</evidence>
<dbReference type="AlphaFoldDB" id="A0A2T0GVT5"/>
<comment type="subcellular location">
    <subcellularLocation>
        <location evidence="1">Cytoplasm</location>
    </subcellularLocation>
</comment>
<reference evidence="6 7" key="1">
    <citation type="submission" date="2018-03" db="EMBL/GenBank/DDBJ databases">
        <title>Actinopolyspora mortivallis from Sahara, screening for active biomolecules.</title>
        <authorList>
            <person name="Selama O."/>
            <person name="Wellington E.M.H."/>
            <person name="Hacene H."/>
        </authorList>
    </citation>
    <scope>NUCLEOTIDE SEQUENCE [LARGE SCALE GENOMIC DNA]</scope>
    <source>
        <strain evidence="6 7">M5A</strain>
    </source>
</reference>
<dbReference type="Pfam" id="PF14011">
    <property type="entry name" value="ESX-1_EspG"/>
    <property type="match status" value="1"/>
</dbReference>
<keyword evidence="4" id="KW-0143">Chaperone</keyword>
<gene>
    <name evidence="6" type="ORF">CEP50_11160</name>
</gene>
<dbReference type="InterPro" id="IPR025734">
    <property type="entry name" value="EspG"/>
</dbReference>
<evidence type="ECO:0000256" key="2">
    <source>
        <dbReference type="ARBA" id="ARBA00006411"/>
    </source>
</evidence>
<proteinExistence type="inferred from homology"/>
<dbReference type="STRING" id="1050202.GCA_000384035_02762"/>
<keyword evidence="3" id="KW-0963">Cytoplasm</keyword>
<dbReference type="RefSeq" id="WP_106113887.1">
    <property type="nucleotide sequence ID" value="NZ_PVSR01000017.1"/>
</dbReference>
<evidence type="ECO:0000256" key="5">
    <source>
        <dbReference type="SAM" id="MobiDB-lite"/>
    </source>
</evidence>
<organism evidence="6 7">
    <name type="scientific">Actinopolyspora mortivallis</name>
    <dbReference type="NCBI Taxonomy" id="33906"/>
    <lineage>
        <taxon>Bacteria</taxon>
        <taxon>Bacillati</taxon>
        <taxon>Actinomycetota</taxon>
        <taxon>Actinomycetes</taxon>
        <taxon>Actinopolysporales</taxon>
        <taxon>Actinopolysporaceae</taxon>
        <taxon>Actinopolyspora</taxon>
    </lineage>
</organism>
<protein>
    <submittedName>
        <fullName evidence="6">ESX secretion-associated protein EspG</fullName>
    </submittedName>
</protein>
<dbReference type="Proteomes" id="UP000239352">
    <property type="component" value="Unassembled WGS sequence"/>
</dbReference>
<dbReference type="InParanoid" id="A0A2T0GVT5"/>
<keyword evidence="7" id="KW-1185">Reference proteome</keyword>
<evidence type="ECO:0000313" key="7">
    <source>
        <dbReference type="Proteomes" id="UP000239352"/>
    </source>
</evidence>
<evidence type="ECO:0000256" key="1">
    <source>
        <dbReference type="ARBA" id="ARBA00004496"/>
    </source>
</evidence>
<dbReference type="EMBL" id="PVSR01000017">
    <property type="protein sequence ID" value="PRW63236.1"/>
    <property type="molecule type" value="Genomic_DNA"/>
</dbReference>
<accession>A0A2T0GVT5</accession>
<feature type="region of interest" description="Disordered" evidence="5">
    <location>
        <begin position="145"/>
        <end position="167"/>
    </location>
</feature>
<comment type="similarity">
    <text evidence="2">Belongs to the EspG family.</text>
</comment>
<evidence type="ECO:0000313" key="6">
    <source>
        <dbReference type="EMBL" id="PRW63236.1"/>
    </source>
</evidence>
<name>A0A2T0GVT5_ACTMO</name>
<comment type="caution">
    <text evidence="6">The sequence shown here is derived from an EMBL/GenBank/DDBJ whole genome shotgun (WGS) entry which is preliminary data.</text>
</comment>
<evidence type="ECO:0000256" key="3">
    <source>
        <dbReference type="ARBA" id="ARBA00022490"/>
    </source>
</evidence>
<sequence length="264" mass="29283">MPRSFTLSTQAVDVLAEDLAINLRRFPFEFDHHGSTADERSGVRSEVYAELSRRGLLDREEPDQDLEAALRLLHAPRVEIAVTYVETATEEVFRARTAVSGRTGVQAVQHPDTLRITFIDPRGIARLSADLLPEMAVGKLEAATIPASDGGGRHDEEPEQDEESWLSTVETTATKRRGGRDTHAAQHILTRPTHRIGYFFVSGRDDSGETVRMSPVGWRDTDSGRYSVTTRRNNDGAEWNTFAGADKQRLAGYLAEQLDALTHG</sequence>